<organism evidence="2 3">
    <name type="scientific">Meloidogyne hapla</name>
    <name type="common">Root-knot nematode worm</name>
    <dbReference type="NCBI Taxonomy" id="6305"/>
    <lineage>
        <taxon>Eukaryota</taxon>
        <taxon>Metazoa</taxon>
        <taxon>Ecdysozoa</taxon>
        <taxon>Nematoda</taxon>
        <taxon>Chromadorea</taxon>
        <taxon>Rhabditida</taxon>
        <taxon>Tylenchina</taxon>
        <taxon>Tylenchomorpha</taxon>
        <taxon>Tylenchoidea</taxon>
        <taxon>Meloidogynidae</taxon>
        <taxon>Meloidogyninae</taxon>
        <taxon>Meloidogyne</taxon>
    </lineage>
</organism>
<proteinExistence type="predicted"/>
<evidence type="ECO:0000256" key="1">
    <source>
        <dbReference type="SAM" id="Phobius"/>
    </source>
</evidence>
<name>A0A1I8B9N5_MELHA</name>
<keyword evidence="1" id="KW-1133">Transmembrane helix</keyword>
<accession>A0A1I8B9N5</accession>
<feature type="transmembrane region" description="Helical" evidence="1">
    <location>
        <begin position="12"/>
        <end position="35"/>
    </location>
</feature>
<keyword evidence="2" id="KW-1185">Reference proteome</keyword>
<dbReference type="WBParaSite" id="MhA1_Contig1717.frz3.gene2">
    <property type="protein sequence ID" value="MhA1_Contig1717.frz3.gene2"/>
    <property type="gene ID" value="MhA1_Contig1717.frz3.gene2"/>
</dbReference>
<reference evidence="3" key="1">
    <citation type="submission" date="2016-11" db="UniProtKB">
        <authorList>
            <consortium name="WormBaseParasite"/>
        </authorList>
    </citation>
    <scope>IDENTIFICATION</scope>
</reference>
<keyword evidence="1" id="KW-0472">Membrane</keyword>
<sequence>MAKSQQNVDPAYLIIGGFVLVLLAIYIIVCLYCFLKKKRQKQRKPKFSDAYDVNKHKEIKETKIDGKRTKINFNDKKYVYKAGAYKPIKSGSRVAPCPSGVAKGVAVPMTVDSIATISGENLLAGDAAYNEIIKDAEKRLIKNYIKYF</sequence>
<evidence type="ECO:0000313" key="3">
    <source>
        <dbReference type="WBParaSite" id="MhA1_Contig1717.frz3.gene2"/>
    </source>
</evidence>
<dbReference type="AlphaFoldDB" id="A0A1I8B9N5"/>
<evidence type="ECO:0000313" key="2">
    <source>
        <dbReference type="Proteomes" id="UP000095281"/>
    </source>
</evidence>
<dbReference type="Proteomes" id="UP000095281">
    <property type="component" value="Unplaced"/>
</dbReference>
<keyword evidence="1" id="KW-0812">Transmembrane</keyword>
<protein>
    <submittedName>
        <fullName evidence="3">Uncharacterized protein</fullName>
    </submittedName>
</protein>